<name>A0A414TA94_9BACT</name>
<proteinExistence type="predicted"/>
<sequence length="317" mass="36496">MKRTIIYVFGPKRLSSHYISNIELNREDGGWLKIGQTSEDDDNKDKLDSAMERINQESRTGIPEVCQLFDVFEYPELSGKVDDRIRNILTNELYSLECSKVHNQGLNKYEKKAGCEFVYGVTRNQVLNAIAKFERDLILERYGKKGFDEFMELIKHNNSGELPFEPDTEDDSDDAKVNNKETQEAKIAWCNNLWDKVIAKVKDKVQSHINNPLGRPYVSLSSPTHDGFFYDCGYSVRYGIATVTITTYKGEEAKNHMQQFIANNNIISQLPNLILKQGAKNENKWAWLVSDTLDKSEDDLVDWFANTIISFYNAFEK</sequence>
<accession>A0A414TA94</accession>
<evidence type="ECO:0000313" key="1">
    <source>
        <dbReference type="EMBL" id="RHG63247.1"/>
    </source>
</evidence>
<protein>
    <submittedName>
        <fullName evidence="1">Uncharacterized protein</fullName>
    </submittedName>
</protein>
<gene>
    <name evidence="1" type="ORF">DW250_13375</name>
</gene>
<evidence type="ECO:0000313" key="2">
    <source>
        <dbReference type="Proteomes" id="UP000286501"/>
    </source>
</evidence>
<dbReference type="RefSeq" id="WP_118201534.1">
    <property type="nucleotide sequence ID" value="NZ_QRIE01000075.1"/>
</dbReference>
<reference evidence="1 2" key="1">
    <citation type="submission" date="2018-08" db="EMBL/GenBank/DDBJ databases">
        <title>A genome reference for cultivated species of the human gut microbiota.</title>
        <authorList>
            <person name="Zou Y."/>
            <person name="Xue W."/>
            <person name="Luo G."/>
        </authorList>
    </citation>
    <scope>NUCLEOTIDE SEQUENCE [LARGE SCALE GENOMIC DNA]</scope>
    <source>
        <strain evidence="1 2">AM22-1</strain>
    </source>
</reference>
<dbReference type="AlphaFoldDB" id="A0A414TA94"/>
<organism evidence="1 2">
    <name type="scientific">Segatella copri</name>
    <dbReference type="NCBI Taxonomy" id="165179"/>
    <lineage>
        <taxon>Bacteria</taxon>
        <taxon>Pseudomonadati</taxon>
        <taxon>Bacteroidota</taxon>
        <taxon>Bacteroidia</taxon>
        <taxon>Bacteroidales</taxon>
        <taxon>Prevotellaceae</taxon>
        <taxon>Segatella</taxon>
    </lineage>
</organism>
<comment type="caution">
    <text evidence="1">The sequence shown here is derived from an EMBL/GenBank/DDBJ whole genome shotgun (WGS) entry which is preliminary data.</text>
</comment>
<dbReference type="Proteomes" id="UP000286501">
    <property type="component" value="Unassembled WGS sequence"/>
</dbReference>
<dbReference type="EMBL" id="QRIN01000072">
    <property type="protein sequence ID" value="RHG63247.1"/>
    <property type="molecule type" value="Genomic_DNA"/>
</dbReference>